<dbReference type="Gene3D" id="1.10.510.10">
    <property type="entry name" value="Transferase(Phosphotransferase) domain 1"/>
    <property type="match status" value="1"/>
</dbReference>
<evidence type="ECO:0000259" key="6">
    <source>
        <dbReference type="PROSITE" id="PS50011"/>
    </source>
</evidence>
<feature type="region of interest" description="Disordered" evidence="5">
    <location>
        <begin position="567"/>
        <end position="604"/>
    </location>
</feature>
<evidence type="ECO:0000256" key="2">
    <source>
        <dbReference type="ARBA" id="ARBA00022741"/>
    </source>
</evidence>
<evidence type="ECO:0000256" key="1">
    <source>
        <dbReference type="ARBA" id="ARBA00022679"/>
    </source>
</evidence>
<organism evidence="7 8">
    <name type="scientific">Streptomyces fodineus</name>
    <dbReference type="NCBI Taxonomy" id="1904616"/>
    <lineage>
        <taxon>Bacteria</taxon>
        <taxon>Bacillati</taxon>
        <taxon>Actinomycetota</taxon>
        <taxon>Actinomycetes</taxon>
        <taxon>Kitasatosporales</taxon>
        <taxon>Streptomycetaceae</taxon>
        <taxon>Streptomyces</taxon>
    </lineage>
</organism>
<feature type="domain" description="Protein kinase" evidence="6">
    <location>
        <begin position="287"/>
        <end position="551"/>
    </location>
</feature>
<dbReference type="NCBIfam" id="NF047832">
    <property type="entry name" value="caspase_w_EACC1"/>
    <property type="match status" value="1"/>
</dbReference>
<dbReference type="GO" id="GO:0005524">
    <property type="term" value="F:ATP binding"/>
    <property type="evidence" value="ECO:0007669"/>
    <property type="project" value="UniProtKB-KW"/>
</dbReference>
<protein>
    <recommendedName>
        <fullName evidence="6">Protein kinase domain-containing protein</fullName>
    </recommendedName>
</protein>
<dbReference type="SUPFAM" id="SSF56112">
    <property type="entry name" value="Protein kinase-like (PK-like)"/>
    <property type="match status" value="1"/>
</dbReference>
<evidence type="ECO:0000256" key="5">
    <source>
        <dbReference type="SAM" id="MobiDB-lite"/>
    </source>
</evidence>
<feature type="region of interest" description="Disordered" evidence="5">
    <location>
        <begin position="639"/>
        <end position="710"/>
    </location>
</feature>
<keyword evidence="2" id="KW-0547">Nucleotide-binding</keyword>
<dbReference type="InterPro" id="IPR000719">
    <property type="entry name" value="Prot_kinase_dom"/>
</dbReference>
<dbReference type="InterPro" id="IPR011009">
    <property type="entry name" value="Kinase-like_dom_sf"/>
</dbReference>
<dbReference type="PANTHER" id="PTHR43289">
    <property type="entry name" value="MITOGEN-ACTIVATED PROTEIN KINASE KINASE KINASE 20-RELATED"/>
    <property type="match status" value="1"/>
</dbReference>
<dbReference type="KEGG" id="spun:BFF78_00270"/>
<dbReference type="InterPro" id="IPR011600">
    <property type="entry name" value="Pept_C14_caspase"/>
</dbReference>
<evidence type="ECO:0000256" key="3">
    <source>
        <dbReference type="ARBA" id="ARBA00022777"/>
    </source>
</evidence>
<evidence type="ECO:0000256" key="4">
    <source>
        <dbReference type="ARBA" id="ARBA00022840"/>
    </source>
</evidence>
<feature type="compositionally biased region" description="Low complexity" evidence="5">
    <location>
        <begin position="667"/>
        <end position="699"/>
    </location>
</feature>
<keyword evidence="3" id="KW-0418">Kinase</keyword>
<keyword evidence="8" id="KW-1185">Reference proteome</keyword>
<sequence length="878" mass="92825">MSPRDDIDFSRSRAILLGTSEYTAGFDGRRPMPAALHSLTEMRKVLTGPCEWPKPRVKELPNQHDSGKLLRTITGLIGDVEDVLLFYYVGHGLPLPENGRYDLGLALTDTDDDPAHRALTSLRLRDLREVLAQNSSARIKILVLDCCSSGIATKYGGPSNNLTAFADRATPVRGAGTYVWAACGHSQETYYEDGEGGLTYFTKSLSEAVREAHDEHTPGATVAHLHDEVRQRLRSIPDVTVAPLPDLHYSGRPDQFLFVRGRAPLPPGRPFAFAPLGDGDPRRIGPYDVMAKLGVGGVGRVYLAFTPARQAVAVKLLRPDLSQDPEFAQRFGREIELARRVRSSHVARVLDADAGASEPWLASSYVCGPSLHELVRENGPMPTRDVLLVTAGIARALEAVQAAGAVHRDLKPANVMLDETGPKVIDFGIAKSVAATLMTRSNVQLGTPAYKSPEQALGRREVTTASDVFTLGATVYFLATGRDAFEAEDPLGLINLIAHEEPDLDVLDDEVRGVVSRCLAKDPAARPTPTEVVQMCADVAGPVASWAYPYIANAGPAINARAAALRALAPPPPPPAPPPPPPTPSPPRTLPEADTEVASRPEQTFTASQLMRAATAAAAVVLCVLAAVLVPKLLHSGNAAAGKDAGASTSTTPGPDASDTYGGGTFTTPGDQPSDSPTDDPTTSKPSTTTIPTTFDPGSLDSVDTDQTPLTSDALLPRTFTDSKGVVYNIASGGVEDCVNGHETSRVQNGLSTNGCRGSVVGTYTDTADHILVVVQVAAMPDATAAAATRAGLRDAATGEWGMWCPPNGPGSQTCEIPTATISQATQAGYIGPTHRYVIHTLALYINASHNDSVKPWVDSAALAASYAAGPQNYTGNR</sequence>
<dbReference type="AlphaFoldDB" id="A0A1D7Y2C8"/>
<dbReference type="Pfam" id="PF00069">
    <property type="entry name" value="Pkinase"/>
    <property type="match status" value="1"/>
</dbReference>
<evidence type="ECO:0000313" key="7">
    <source>
        <dbReference type="EMBL" id="AOR29734.1"/>
    </source>
</evidence>
<evidence type="ECO:0000313" key="8">
    <source>
        <dbReference type="Proteomes" id="UP000094960"/>
    </source>
</evidence>
<keyword evidence="1" id="KW-0808">Transferase</keyword>
<name>A0A1D7Y2C8_9ACTN</name>
<dbReference type="Gene3D" id="3.40.50.1460">
    <property type="match status" value="1"/>
</dbReference>
<dbReference type="Proteomes" id="UP000094960">
    <property type="component" value="Chromosome"/>
</dbReference>
<dbReference type="RefSeq" id="WP_069776395.1">
    <property type="nucleotide sequence ID" value="NZ_CP017248.1"/>
</dbReference>
<dbReference type="Gene3D" id="3.30.200.20">
    <property type="entry name" value="Phosphorylase Kinase, domain 1"/>
    <property type="match status" value="1"/>
</dbReference>
<dbReference type="CDD" id="cd14014">
    <property type="entry name" value="STKc_PknB_like"/>
    <property type="match status" value="1"/>
</dbReference>
<dbReference type="GO" id="GO:0004197">
    <property type="term" value="F:cysteine-type endopeptidase activity"/>
    <property type="evidence" value="ECO:0007669"/>
    <property type="project" value="InterPro"/>
</dbReference>
<accession>A0A1D7Y2C8</accession>
<dbReference type="Pfam" id="PF00656">
    <property type="entry name" value="Peptidase_C14"/>
    <property type="match status" value="1"/>
</dbReference>
<reference evidence="8" key="1">
    <citation type="submission" date="2016-09" db="EMBL/GenBank/DDBJ databases">
        <title>Streptomyces puniciscabiei strain:TW1S1 Genome sequencing and assembly.</title>
        <authorList>
            <person name="Kim M.-K."/>
            <person name="Kim S.B."/>
        </authorList>
    </citation>
    <scope>NUCLEOTIDE SEQUENCE [LARGE SCALE GENOMIC DNA]</scope>
    <source>
        <strain evidence="8">TW1S1</strain>
    </source>
</reference>
<gene>
    <name evidence="7" type="ORF">BFF78_00270</name>
</gene>
<proteinExistence type="predicted"/>
<dbReference type="EMBL" id="CP017248">
    <property type="protein sequence ID" value="AOR29734.1"/>
    <property type="molecule type" value="Genomic_DNA"/>
</dbReference>
<keyword evidence="4" id="KW-0067">ATP-binding</keyword>
<dbReference type="SMART" id="SM00220">
    <property type="entry name" value="S_TKc"/>
    <property type="match status" value="1"/>
</dbReference>
<dbReference type="GO" id="GO:0006508">
    <property type="term" value="P:proteolysis"/>
    <property type="evidence" value="ECO:0007669"/>
    <property type="project" value="InterPro"/>
</dbReference>
<dbReference type="PROSITE" id="PS50011">
    <property type="entry name" value="PROTEIN_KINASE_DOM"/>
    <property type="match status" value="1"/>
</dbReference>
<feature type="compositionally biased region" description="Pro residues" evidence="5">
    <location>
        <begin position="569"/>
        <end position="589"/>
    </location>
</feature>
<dbReference type="GO" id="GO:0004674">
    <property type="term" value="F:protein serine/threonine kinase activity"/>
    <property type="evidence" value="ECO:0007669"/>
    <property type="project" value="TreeGrafter"/>
</dbReference>
<dbReference type="PANTHER" id="PTHR43289:SF34">
    <property type="entry name" value="SERINE_THREONINE-PROTEIN KINASE YBDM-RELATED"/>
    <property type="match status" value="1"/>
</dbReference>